<dbReference type="AlphaFoldDB" id="A0A3D9ZFF2"/>
<organism evidence="2 3">
    <name type="scientific">Asanoa ferruginea</name>
    <dbReference type="NCBI Taxonomy" id="53367"/>
    <lineage>
        <taxon>Bacteria</taxon>
        <taxon>Bacillati</taxon>
        <taxon>Actinomycetota</taxon>
        <taxon>Actinomycetes</taxon>
        <taxon>Micromonosporales</taxon>
        <taxon>Micromonosporaceae</taxon>
        <taxon>Asanoa</taxon>
    </lineage>
</organism>
<evidence type="ECO:0000313" key="3">
    <source>
        <dbReference type="Proteomes" id="UP000256913"/>
    </source>
</evidence>
<keyword evidence="1" id="KW-0472">Membrane</keyword>
<keyword evidence="1" id="KW-1133">Transmembrane helix</keyword>
<feature type="transmembrane region" description="Helical" evidence="1">
    <location>
        <begin position="65"/>
        <end position="88"/>
    </location>
</feature>
<comment type="caution">
    <text evidence="2">The sequence shown here is derived from an EMBL/GenBank/DDBJ whole genome shotgun (WGS) entry which is preliminary data.</text>
</comment>
<accession>A0A3D9ZFF2</accession>
<reference evidence="2 3" key="1">
    <citation type="submission" date="2018-08" db="EMBL/GenBank/DDBJ databases">
        <title>Sequencing the genomes of 1000 actinobacteria strains.</title>
        <authorList>
            <person name="Klenk H.-P."/>
        </authorList>
    </citation>
    <scope>NUCLEOTIDE SEQUENCE [LARGE SCALE GENOMIC DNA]</scope>
    <source>
        <strain evidence="2 3">DSM 44099</strain>
    </source>
</reference>
<name>A0A3D9ZFF2_9ACTN</name>
<gene>
    <name evidence="2" type="ORF">DFJ67_1134</name>
</gene>
<sequence>MLLTAARVKVCATEEVFALLERLNLAETMIRAGARHDPSVNDRRLLAKESQRLSPRAASRRVARLAYPSMFLLVPASVLAGIVVSWTVTHLGGPNWLQAILGYGIAFVPPAVFLSLNAFLWTLRLRRHNAVKLILLGNASRSLWSATIVGYCIAVGATALAYARWPDAFI</sequence>
<feature type="transmembrane region" description="Helical" evidence="1">
    <location>
        <begin position="143"/>
        <end position="165"/>
    </location>
</feature>
<keyword evidence="1" id="KW-0812">Transmembrane</keyword>
<dbReference type="Proteomes" id="UP000256913">
    <property type="component" value="Unassembled WGS sequence"/>
</dbReference>
<evidence type="ECO:0000313" key="2">
    <source>
        <dbReference type="EMBL" id="REF95182.1"/>
    </source>
</evidence>
<dbReference type="EMBL" id="QUMQ01000001">
    <property type="protein sequence ID" value="REF95182.1"/>
    <property type="molecule type" value="Genomic_DNA"/>
</dbReference>
<protein>
    <submittedName>
        <fullName evidence="2">Uncharacterized protein</fullName>
    </submittedName>
</protein>
<feature type="transmembrane region" description="Helical" evidence="1">
    <location>
        <begin position="100"/>
        <end position="123"/>
    </location>
</feature>
<proteinExistence type="predicted"/>
<keyword evidence="3" id="KW-1185">Reference proteome</keyword>
<evidence type="ECO:0000256" key="1">
    <source>
        <dbReference type="SAM" id="Phobius"/>
    </source>
</evidence>
<dbReference type="RefSeq" id="WP_116066912.1">
    <property type="nucleotide sequence ID" value="NZ_BONB01000109.1"/>
</dbReference>